<proteinExistence type="predicted"/>
<organism evidence="3 4">
    <name type="scientific">Trametes cubensis</name>
    <dbReference type="NCBI Taxonomy" id="1111947"/>
    <lineage>
        <taxon>Eukaryota</taxon>
        <taxon>Fungi</taxon>
        <taxon>Dikarya</taxon>
        <taxon>Basidiomycota</taxon>
        <taxon>Agaricomycotina</taxon>
        <taxon>Agaricomycetes</taxon>
        <taxon>Polyporales</taxon>
        <taxon>Polyporaceae</taxon>
        <taxon>Trametes</taxon>
    </lineage>
</organism>
<name>A0AAD7TRS2_9APHY</name>
<evidence type="ECO:0000313" key="3">
    <source>
        <dbReference type="EMBL" id="KAJ8475151.1"/>
    </source>
</evidence>
<dbReference type="EMBL" id="JAPEVG010000167">
    <property type="protein sequence ID" value="KAJ8475151.1"/>
    <property type="molecule type" value="Genomic_DNA"/>
</dbReference>
<protein>
    <submittedName>
        <fullName evidence="3">Uncharacterized protein</fullName>
    </submittedName>
</protein>
<accession>A0AAD7TRS2</accession>
<evidence type="ECO:0000256" key="1">
    <source>
        <dbReference type="SAM" id="MobiDB-lite"/>
    </source>
</evidence>
<reference evidence="3" key="1">
    <citation type="submission" date="2022-11" db="EMBL/GenBank/DDBJ databases">
        <title>Genome Sequence of Cubamyces cubensis.</title>
        <authorList>
            <person name="Buettner E."/>
        </authorList>
    </citation>
    <scope>NUCLEOTIDE SEQUENCE</scope>
    <source>
        <strain evidence="3">MPL-01</strain>
    </source>
</reference>
<evidence type="ECO:0000256" key="2">
    <source>
        <dbReference type="SAM" id="Phobius"/>
    </source>
</evidence>
<evidence type="ECO:0000313" key="4">
    <source>
        <dbReference type="Proteomes" id="UP001215151"/>
    </source>
</evidence>
<sequence length="366" mass="40694">MDGEADTPNTVPAPGNDPPITDVAEGTAPEAHLTDCYCWNHNTKCNEQPKSLDDILAPIRTKIEAIFPSVQRRITSLLEEPPHPTDEKDYVLAKNNIVFSTYTVLTVSVKYGTNCIYQAPGYVIANGNCKHTYDQHLQLLDQRDQTLKQVEENIQQTLDDAETLFSLSDKLVMAQRETRRRKMAHMAVRTAAIISLPFAPLFSAVLAAADILGFSVMIGVQECMASEAELASTTDSVEHLRVDMGEKIAIAQRLRRELRAIKARALAQRDDPVVPKLCAIATKFQAVTDLVDEVFGPWNVTTPDTTPKRSARELFEAIHKLMEELDMSIPDDSPLNTLSPEAWQTLDGHFATWRATPTSERPGTRV</sequence>
<keyword evidence="2" id="KW-0472">Membrane</keyword>
<keyword evidence="4" id="KW-1185">Reference proteome</keyword>
<feature type="region of interest" description="Disordered" evidence="1">
    <location>
        <begin position="1"/>
        <end position="25"/>
    </location>
</feature>
<dbReference type="Proteomes" id="UP001215151">
    <property type="component" value="Unassembled WGS sequence"/>
</dbReference>
<keyword evidence="2" id="KW-1133">Transmembrane helix</keyword>
<dbReference type="AlphaFoldDB" id="A0AAD7TRS2"/>
<gene>
    <name evidence="3" type="ORF">ONZ51_g6734</name>
</gene>
<feature type="transmembrane region" description="Helical" evidence="2">
    <location>
        <begin position="186"/>
        <end position="209"/>
    </location>
</feature>
<keyword evidence="2" id="KW-0812">Transmembrane</keyword>
<comment type="caution">
    <text evidence="3">The sequence shown here is derived from an EMBL/GenBank/DDBJ whole genome shotgun (WGS) entry which is preliminary data.</text>
</comment>